<feature type="domain" description="HTH LytTR-type" evidence="5">
    <location>
        <begin position="131"/>
        <end position="230"/>
    </location>
</feature>
<comment type="caution">
    <text evidence="6">The sequence shown here is derived from an EMBL/GenBank/DDBJ whole genome shotgun (WGS) entry which is preliminary data.</text>
</comment>
<evidence type="ECO:0000313" key="7">
    <source>
        <dbReference type="Proteomes" id="UP000607645"/>
    </source>
</evidence>
<dbReference type="Pfam" id="PF00072">
    <property type="entry name" value="Response_reg"/>
    <property type="match status" value="1"/>
</dbReference>
<organism evidence="6 7">
    <name type="scientific">Lawsonibacter faecis</name>
    <dbReference type="NCBI Taxonomy" id="2763052"/>
    <lineage>
        <taxon>Bacteria</taxon>
        <taxon>Bacillati</taxon>
        <taxon>Bacillota</taxon>
        <taxon>Clostridia</taxon>
        <taxon>Eubacteriales</taxon>
        <taxon>Oscillospiraceae</taxon>
        <taxon>Lawsonibacter</taxon>
    </lineage>
</organism>
<evidence type="ECO:0000256" key="2">
    <source>
        <dbReference type="ARBA" id="ARBA00024867"/>
    </source>
</evidence>
<keyword evidence="3" id="KW-0597">Phosphoprotein</keyword>
<dbReference type="SMART" id="SM00448">
    <property type="entry name" value="REC"/>
    <property type="match status" value="1"/>
</dbReference>
<dbReference type="Proteomes" id="UP000607645">
    <property type="component" value="Unassembled WGS sequence"/>
</dbReference>
<name>A0A8J6MC24_9FIRM</name>
<dbReference type="PROSITE" id="PS50930">
    <property type="entry name" value="HTH_LYTTR"/>
    <property type="match status" value="1"/>
</dbReference>
<evidence type="ECO:0000256" key="1">
    <source>
        <dbReference type="ARBA" id="ARBA00018672"/>
    </source>
</evidence>
<dbReference type="InterPro" id="IPR046947">
    <property type="entry name" value="LytR-like"/>
</dbReference>
<feature type="modified residue" description="4-aspartylphosphate" evidence="3">
    <location>
        <position position="57"/>
    </location>
</feature>
<dbReference type="Gene3D" id="3.40.50.2300">
    <property type="match status" value="1"/>
</dbReference>
<gene>
    <name evidence="6" type="ORF">H8S62_05030</name>
</gene>
<dbReference type="Gene3D" id="2.40.50.1020">
    <property type="entry name" value="LytTr DNA-binding domain"/>
    <property type="match status" value="1"/>
</dbReference>
<dbReference type="SMART" id="SM00850">
    <property type="entry name" value="LytTR"/>
    <property type="match status" value="1"/>
</dbReference>
<dbReference type="PANTHER" id="PTHR37299:SF1">
    <property type="entry name" value="STAGE 0 SPORULATION PROTEIN A HOMOLOG"/>
    <property type="match status" value="1"/>
</dbReference>
<evidence type="ECO:0000259" key="5">
    <source>
        <dbReference type="PROSITE" id="PS50930"/>
    </source>
</evidence>
<dbReference type="PROSITE" id="PS50110">
    <property type="entry name" value="RESPONSE_REGULATORY"/>
    <property type="match status" value="1"/>
</dbReference>
<dbReference type="AlphaFoldDB" id="A0A8J6MC24"/>
<protein>
    <recommendedName>
        <fullName evidence="1">Stage 0 sporulation protein A homolog</fullName>
    </recommendedName>
</protein>
<dbReference type="PANTHER" id="PTHR37299">
    <property type="entry name" value="TRANSCRIPTIONAL REGULATOR-RELATED"/>
    <property type="match status" value="1"/>
</dbReference>
<reference evidence="6" key="1">
    <citation type="submission" date="2020-08" db="EMBL/GenBank/DDBJ databases">
        <title>Genome public.</title>
        <authorList>
            <person name="Liu C."/>
            <person name="Sun Q."/>
        </authorList>
    </citation>
    <scope>NUCLEOTIDE SEQUENCE</scope>
    <source>
        <strain evidence="6">NSJ-52</strain>
    </source>
</reference>
<dbReference type="GO" id="GO:0003677">
    <property type="term" value="F:DNA binding"/>
    <property type="evidence" value="ECO:0007669"/>
    <property type="project" value="InterPro"/>
</dbReference>
<keyword evidence="7" id="KW-1185">Reference proteome</keyword>
<accession>A0A8J6MC24</accession>
<dbReference type="InterPro" id="IPR007492">
    <property type="entry name" value="LytTR_DNA-bd_dom"/>
</dbReference>
<dbReference type="EMBL" id="JACOPQ010000003">
    <property type="protein sequence ID" value="MBC5736371.1"/>
    <property type="molecule type" value="Genomic_DNA"/>
</dbReference>
<dbReference type="InterPro" id="IPR011006">
    <property type="entry name" value="CheY-like_superfamily"/>
</dbReference>
<evidence type="ECO:0000259" key="4">
    <source>
        <dbReference type="PROSITE" id="PS50110"/>
    </source>
</evidence>
<dbReference type="Pfam" id="PF04397">
    <property type="entry name" value="LytTR"/>
    <property type="match status" value="1"/>
</dbReference>
<dbReference type="RefSeq" id="WP_186918689.1">
    <property type="nucleotide sequence ID" value="NZ_JACOPQ010000003.1"/>
</dbReference>
<sequence length="237" mass="26877">MLRIAVVEDDAACARQLQEYILRFSRERGETIETEVFTDGAQLVMDYRPVWDILLLDIEMPRMDGMTAAQTVRRADPSVIIIFITNMAKYAIKGYEVDAMDFVLKPVSYFAFSVKLGKALGVLSSRVQHSLIVPSEGGIRKVPAEDVYYIEVADHRLHIHARDGDYTMLGTLREMEEQLEGLHFTRCNKCYLINLRHVVHLKGGTVTLSGGQELQVSRPRKKEFQMAVMNYYGGGGR</sequence>
<dbReference type="SUPFAM" id="SSF52172">
    <property type="entry name" value="CheY-like"/>
    <property type="match status" value="1"/>
</dbReference>
<evidence type="ECO:0000313" key="6">
    <source>
        <dbReference type="EMBL" id="MBC5736371.1"/>
    </source>
</evidence>
<dbReference type="InterPro" id="IPR001789">
    <property type="entry name" value="Sig_transdc_resp-reg_receiver"/>
</dbReference>
<feature type="domain" description="Response regulatory" evidence="4">
    <location>
        <begin position="3"/>
        <end position="120"/>
    </location>
</feature>
<comment type="function">
    <text evidence="2">May play the central regulatory role in sporulation. It may be an element of the effector pathway responsible for the activation of sporulation genes in response to nutritional stress. Spo0A may act in concert with spo0H (a sigma factor) to control the expression of some genes that are critical to the sporulation process.</text>
</comment>
<proteinExistence type="predicted"/>
<dbReference type="GO" id="GO:0000156">
    <property type="term" value="F:phosphorelay response regulator activity"/>
    <property type="evidence" value="ECO:0007669"/>
    <property type="project" value="InterPro"/>
</dbReference>
<evidence type="ECO:0000256" key="3">
    <source>
        <dbReference type="PROSITE-ProRule" id="PRU00169"/>
    </source>
</evidence>